<comment type="caution">
    <text evidence="2">The sequence shown here is derived from an EMBL/GenBank/DDBJ whole genome shotgun (WGS) entry which is preliminary data.</text>
</comment>
<keyword evidence="3" id="KW-1185">Reference proteome</keyword>
<feature type="compositionally biased region" description="Polar residues" evidence="1">
    <location>
        <begin position="403"/>
        <end position="419"/>
    </location>
</feature>
<dbReference type="AlphaFoldDB" id="A0A401TEE4"/>
<evidence type="ECO:0000256" key="1">
    <source>
        <dbReference type="SAM" id="MobiDB-lite"/>
    </source>
</evidence>
<evidence type="ECO:0000313" key="3">
    <source>
        <dbReference type="Proteomes" id="UP000287033"/>
    </source>
</evidence>
<sequence>MDSLSGRFRERHLLATRSKGNLKALAKPAKYKGTSHLASSNHATSVATRSKTQPEAKTSEAEQTLAKALPAFSRGRITSDERVSASLPAESNPANNKAAAGRNAVSGQCPTVCAKGGPHVGGQETTVGTAPNAGHSTGMAFTKPYPDQAVQTPVSTSKDNASYNPIWAIGVVRAAPRAAKPTGLAKPAPSAAKPTGLVKPGPNATKPAGLVKPGTNAVKSAGLVKPGTNAVKPAGLVKPGPNAAKAAGMVKPGHSAAKAAGLVKPGPNAAKAAGLVKPGTNAVKPGPNAAKAAGLAKPGPNAAKAAGLVKPGPNAAKPGPNAAKAAGLVKPGTNAAKAAGLVKPGPSAAKLAGLAKPVANAAKPGPCAAEPASVVIVQKQLIDANPVKNDDYKRLSKSARRAPSTTTQPQNAASPTGNQPVPIWRPFTRSAPKAHPALWSAPRSLRGRRGAVQSASKSVISTAKCRGGESTVRKTAKGQDERR</sequence>
<evidence type="ECO:0000313" key="2">
    <source>
        <dbReference type="EMBL" id="GCC41013.1"/>
    </source>
</evidence>
<feature type="region of interest" description="Disordered" evidence="1">
    <location>
        <begin position="181"/>
        <end position="215"/>
    </location>
</feature>
<feature type="region of interest" description="Disordered" evidence="1">
    <location>
        <begin position="386"/>
        <end position="483"/>
    </location>
</feature>
<protein>
    <submittedName>
        <fullName evidence="2">Uncharacterized protein</fullName>
    </submittedName>
</protein>
<dbReference type="STRING" id="137246.A0A401TEE4"/>
<reference evidence="2 3" key="1">
    <citation type="journal article" date="2018" name="Nat. Ecol. Evol.">
        <title>Shark genomes provide insights into elasmobranch evolution and the origin of vertebrates.</title>
        <authorList>
            <person name="Hara Y"/>
            <person name="Yamaguchi K"/>
            <person name="Onimaru K"/>
            <person name="Kadota M"/>
            <person name="Koyanagi M"/>
            <person name="Keeley SD"/>
            <person name="Tatsumi K"/>
            <person name="Tanaka K"/>
            <person name="Motone F"/>
            <person name="Kageyama Y"/>
            <person name="Nozu R"/>
            <person name="Adachi N"/>
            <person name="Nishimura O"/>
            <person name="Nakagawa R"/>
            <person name="Tanegashima C"/>
            <person name="Kiyatake I"/>
            <person name="Matsumoto R"/>
            <person name="Murakumo K"/>
            <person name="Nishida K"/>
            <person name="Terakita A"/>
            <person name="Kuratani S"/>
            <person name="Sato K"/>
            <person name="Hyodo S Kuraku.S."/>
        </authorList>
    </citation>
    <scope>NUCLEOTIDE SEQUENCE [LARGE SCALE GENOMIC DNA]</scope>
</reference>
<gene>
    <name evidence="2" type="ORF">chiPu_0024593</name>
</gene>
<accession>A0A401TEE4</accession>
<dbReference type="EMBL" id="BEZZ01042464">
    <property type="protein sequence ID" value="GCC41013.1"/>
    <property type="molecule type" value="Genomic_DNA"/>
</dbReference>
<dbReference type="Proteomes" id="UP000287033">
    <property type="component" value="Unassembled WGS sequence"/>
</dbReference>
<name>A0A401TEE4_CHIPU</name>
<feature type="compositionally biased region" description="Polar residues" evidence="1">
    <location>
        <begin position="36"/>
        <end position="51"/>
    </location>
</feature>
<organism evidence="2 3">
    <name type="scientific">Chiloscyllium punctatum</name>
    <name type="common">Brownbanded bambooshark</name>
    <name type="synonym">Hemiscyllium punctatum</name>
    <dbReference type="NCBI Taxonomy" id="137246"/>
    <lineage>
        <taxon>Eukaryota</taxon>
        <taxon>Metazoa</taxon>
        <taxon>Chordata</taxon>
        <taxon>Craniata</taxon>
        <taxon>Vertebrata</taxon>
        <taxon>Chondrichthyes</taxon>
        <taxon>Elasmobranchii</taxon>
        <taxon>Galeomorphii</taxon>
        <taxon>Galeoidea</taxon>
        <taxon>Orectolobiformes</taxon>
        <taxon>Hemiscylliidae</taxon>
        <taxon>Chiloscyllium</taxon>
    </lineage>
</organism>
<proteinExistence type="predicted"/>
<feature type="region of interest" description="Disordered" evidence="1">
    <location>
        <begin position="27"/>
        <end position="104"/>
    </location>
</feature>
<dbReference type="OMA" id="HSTGMAF"/>